<keyword evidence="12" id="KW-0479">Metal-binding</keyword>
<evidence type="ECO:0000256" key="1">
    <source>
        <dbReference type="ARBA" id="ARBA00004496"/>
    </source>
</evidence>
<dbReference type="Gene3D" id="3.30.1490.20">
    <property type="entry name" value="ATP-grasp fold, A domain"/>
    <property type="match status" value="1"/>
</dbReference>
<dbReference type="HAMAP" id="MF_00047">
    <property type="entry name" value="Dala_Dala_lig"/>
    <property type="match status" value="1"/>
</dbReference>
<dbReference type="EMBL" id="MHWD01000009">
    <property type="protein sequence ID" value="OHB04390.1"/>
    <property type="molecule type" value="Genomic_DNA"/>
</dbReference>
<dbReference type="Pfam" id="PF07478">
    <property type="entry name" value="Dala_Dala_lig_C"/>
    <property type="match status" value="1"/>
</dbReference>
<evidence type="ECO:0000256" key="6">
    <source>
        <dbReference type="ARBA" id="ARBA00022840"/>
    </source>
</evidence>
<evidence type="ECO:0000256" key="2">
    <source>
        <dbReference type="ARBA" id="ARBA00010871"/>
    </source>
</evidence>
<evidence type="ECO:0000256" key="10">
    <source>
        <dbReference type="HAMAP-Rule" id="MF_00047"/>
    </source>
</evidence>
<evidence type="ECO:0000256" key="5">
    <source>
        <dbReference type="ARBA" id="ARBA00022741"/>
    </source>
</evidence>
<dbReference type="InterPro" id="IPR000291">
    <property type="entry name" value="D-Ala_lig_Van_CS"/>
</dbReference>
<keyword evidence="12" id="KW-0460">Magnesium</keyword>
<evidence type="ECO:0000256" key="3">
    <source>
        <dbReference type="ARBA" id="ARBA00022490"/>
    </source>
</evidence>
<dbReference type="GO" id="GO:0008716">
    <property type="term" value="F:D-alanine-D-alanine ligase activity"/>
    <property type="evidence" value="ECO:0007669"/>
    <property type="project" value="UniProtKB-UniRule"/>
</dbReference>
<dbReference type="GO" id="GO:0008360">
    <property type="term" value="P:regulation of cell shape"/>
    <property type="evidence" value="ECO:0007669"/>
    <property type="project" value="UniProtKB-KW"/>
</dbReference>
<dbReference type="InterPro" id="IPR016185">
    <property type="entry name" value="PreATP-grasp_dom_sf"/>
</dbReference>
<proteinExistence type="inferred from homology"/>
<dbReference type="GO" id="GO:0005524">
    <property type="term" value="F:ATP binding"/>
    <property type="evidence" value="ECO:0007669"/>
    <property type="project" value="UniProtKB-UniRule"/>
</dbReference>
<keyword evidence="4 10" id="KW-0436">Ligase</keyword>
<dbReference type="AlphaFoldDB" id="A0A1G2U619"/>
<dbReference type="EC" id="6.3.2.4" evidence="10"/>
<feature type="domain" description="ATP-grasp" evidence="14">
    <location>
        <begin position="117"/>
        <end position="323"/>
    </location>
</feature>
<sequence>MTIGVQDRNKITVGVIRGGPSNEYDVSLRTGGEILKNMPDKYRVQDIFISRDGAWHIGGLERPPERILSQVDVVFNALHGRYGEDGKLQRILETHKIPFTGSSSYASAVAMHKGLAKGVYEKNSLKTPVHMVLYPRDNTIKNLQGIFKRFPQPSIIKPVSTGSSLGMTLATDFTSFKRGVEDALRHDSAAMVEEFIKGEEATCGVVDSNSESGIYALIPVELVRPQNKDFFDYACKYDGLGQEICPGGFSDDIKKQIQDLAIQAHKALGLRHYSRSDFIIAPKRGIYILETNSLPGLTEASLIPKSLKASGISLSDFIDHVLELALSE</sequence>
<evidence type="ECO:0000256" key="13">
    <source>
        <dbReference type="PROSITE-ProRule" id="PRU00409"/>
    </source>
</evidence>
<dbReference type="Gene3D" id="3.30.470.20">
    <property type="entry name" value="ATP-grasp fold, B domain"/>
    <property type="match status" value="1"/>
</dbReference>
<keyword evidence="7 10" id="KW-0133">Cell shape</keyword>
<keyword evidence="6 13" id="KW-0067">ATP-binding</keyword>
<dbReference type="SUPFAM" id="SSF52440">
    <property type="entry name" value="PreATP-grasp domain"/>
    <property type="match status" value="1"/>
</dbReference>
<evidence type="ECO:0000256" key="8">
    <source>
        <dbReference type="ARBA" id="ARBA00022984"/>
    </source>
</evidence>
<dbReference type="Gene3D" id="3.40.50.20">
    <property type="match status" value="1"/>
</dbReference>
<evidence type="ECO:0000313" key="15">
    <source>
        <dbReference type="EMBL" id="OHB04390.1"/>
    </source>
</evidence>
<dbReference type="Proteomes" id="UP000179283">
    <property type="component" value="Unassembled WGS sequence"/>
</dbReference>
<keyword evidence="8 10" id="KW-0573">Peptidoglycan synthesis</keyword>
<comment type="function">
    <text evidence="10">Cell wall formation.</text>
</comment>
<dbReference type="PIRSF" id="PIRSF039102">
    <property type="entry name" value="Ddl/VanB"/>
    <property type="match status" value="1"/>
</dbReference>
<gene>
    <name evidence="10" type="primary">ddl</name>
    <name evidence="15" type="ORF">A2920_02095</name>
</gene>
<evidence type="ECO:0000259" key="14">
    <source>
        <dbReference type="PROSITE" id="PS50975"/>
    </source>
</evidence>
<keyword evidence="12" id="KW-0464">Manganese</keyword>
<dbReference type="InterPro" id="IPR013815">
    <property type="entry name" value="ATP_grasp_subdomain_1"/>
</dbReference>
<comment type="catalytic activity">
    <reaction evidence="10">
        <text>2 D-alanine + ATP = D-alanyl-D-alanine + ADP + phosphate + H(+)</text>
        <dbReference type="Rhea" id="RHEA:11224"/>
        <dbReference type="ChEBI" id="CHEBI:15378"/>
        <dbReference type="ChEBI" id="CHEBI:30616"/>
        <dbReference type="ChEBI" id="CHEBI:43474"/>
        <dbReference type="ChEBI" id="CHEBI:57416"/>
        <dbReference type="ChEBI" id="CHEBI:57822"/>
        <dbReference type="ChEBI" id="CHEBI:456216"/>
        <dbReference type="EC" id="6.3.2.4"/>
    </reaction>
</comment>
<evidence type="ECO:0000256" key="11">
    <source>
        <dbReference type="PIRSR" id="PIRSR039102-1"/>
    </source>
</evidence>
<accession>A0A1G2U619</accession>
<comment type="subcellular location">
    <subcellularLocation>
        <location evidence="1 10">Cytoplasm</location>
    </subcellularLocation>
</comment>
<dbReference type="PROSITE" id="PS50975">
    <property type="entry name" value="ATP_GRASP"/>
    <property type="match status" value="1"/>
</dbReference>
<comment type="caution">
    <text evidence="15">The sequence shown here is derived from an EMBL/GenBank/DDBJ whole genome shotgun (WGS) entry which is preliminary data.</text>
</comment>
<dbReference type="GO" id="GO:0071555">
    <property type="term" value="P:cell wall organization"/>
    <property type="evidence" value="ECO:0007669"/>
    <property type="project" value="UniProtKB-KW"/>
</dbReference>
<evidence type="ECO:0000256" key="12">
    <source>
        <dbReference type="PIRSR" id="PIRSR039102-3"/>
    </source>
</evidence>
<dbReference type="PROSITE" id="PS00844">
    <property type="entry name" value="DALA_DALA_LIGASE_2"/>
    <property type="match status" value="1"/>
</dbReference>
<dbReference type="SUPFAM" id="SSF56059">
    <property type="entry name" value="Glutathione synthetase ATP-binding domain-like"/>
    <property type="match status" value="1"/>
</dbReference>
<comment type="cofactor">
    <cofactor evidence="12">
        <name>Mg(2+)</name>
        <dbReference type="ChEBI" id="CHEBI:18420"/>
    </cofactor>
    <cofactor evidence="12">
        <name>Mn(2+)</name>
        <dbReference type="ChEBI" id="CHEBI:29035"/>
    </cofactor>
    <text evidence="12">Binds 2 magnesium or manganese ions per subunit.</text>
</comment>
<keyword evidence="5 13" id="KW-0547">Nucleotide-binding</keyword>
<reference evidence="15 16" key="1">
    <citation type="journal article" date="2016" name="Nat. Commun.">
        <title>Thousands of microbial genomes shed light on interconnected biogeochemical processes in an aquifer system.</title>
        <authorList>
            <person name="Anantharaman K."/>
            <person name="Brown C.T."/>
            <person name="Hug L.A."/>
            <person name="Sharon I."/>
            <person name="Castelle C.J."/>
            <person name="Probst A.J."/>
            <person name="Thomas B.C."/>
            <person name="Singh A."/>
            <person name="Wilkins M.J."/>
            <person name="Karaoz U."/>
            <person name="Brodie E.L."/>
            <person name="Williams K.H."/>
            <person name="Hubbard S.S."/>
            <person name="Banfield J.F."/>
        </authorList>
    </citation>
    <scope>NUCLEOTIDE SEQUENCE [LARGE SCALE GENOMIC DNA]</scope>
</reference>
<dbReference type="InterPro" id="IPR011761">
    <property type="entry name" value="ATP-grasp"/>
</dbReference>
<feature type="binding site" evidence="12">
    <location>
        <position position="292"/>
    </location>
    <ligand>
        <name>Mg(2+)</name>
        <dbReference type="ChEBI" id="CHEBI:18420"/>
        <label>2</label>
    </ligand>
</feature>
<dbReference type="UniPathway" id="UPA00219"/>
<feature type="active site" evidence="11">
    <location>
        <position position="163"/>
    </location>
</feature>
<keyword evidence="3 10" id="KW-0963">Cytoplasm</keyword>
<organism evidence="15 16">
    <name type="scientific">Candidatus Zambryskibacteria bacterium RIFCSPLOWO2_01_FULL_43_17</name>
    <dbReference type="NCBI Taxonomy" id="1802760"/>
    <lineage>
        <taxon>Bacteria</taxon>
        <taxon>Candidatus Zambryskiibacteriota</taxon>
    </lineage>
</organism>
<feature type="binding site" evidence="12">
    <location>
        <position position="290"/>
    </location>
    <ligand>
        <name>Mg(2+)</name>
        <dbReference type="ChEBI" id="CHEBI:18420"/>
        <label>2</label>
    </ligand>
</feature>
<dbReference type="GO" id="GO:0005737">
    <property type="term" value="C:cytoplasm"/>
    <property type="evidence" value="ECO:0007669"/>
    <property type="project" value="UniProtKB-SubCell"/>
</dbReference>
<dbReference type="Pfam" id="PF01820">
    <property type="entry name" value="Dala_Dala_lig_N"/>
    <property type="match status" value="2"/>
</dbReference>
<evidence type="ECO:0000313" key="16">
    <source>
        <dbReference type="Proteomes" id="UP000179283"/>
    </source>
</evidence>
<dbReference type="PANTHER" id="PTHR23132">
    <property type="entry name" value="D-ALANINE--D-ALANINE LIGASE"/>
    <property type="match status" value="1"/>
</dbReference>
<feature type="active site" evidence="11">
    <location>
        <position position="23"/>
    </location>
</feature>
<protein>
    <recommendedName>
        <fullName evidence="10">D-alanine--D-alanine ligase</fullName>
        <ecNumber evidence="10">6.3.2.4</ecNumber>
    </recommendedName>
    <alternativeName>
        <fullName evidence="10">D-Ala-D-Ala ligase</fullName>
    </alternativeName>
    <alternativeName>
        <fullName evidence="10">D-alanylalanine synthetase</fullName>
    </alternativeName>
</protein>
<dbReference type="PANTHER" id="PTHR23132:SF23">
    <property type="entry name" value="D-ALANINE--D-ALANINE LIGASE B"/>
    <property type="match status" value="1"/>
</dbReference>
<feature type="binding site" evidence="12">
    <location>
        <position position="290"/>
    </location>
    <ligand>
        <name>Mg(2+)</name>
        <dbReference type="ChEBI" id="CHEBI:18420"/>
        <label>1</label>
    </ligand>
</feature>
<evidence type="ECO:0000256" key="9">
    <source>
        <dbReference type="ARBA" id="ARBA00023316"/>
    </source>
</evidence>
<evidence type="ECO:0000256" key="4">
    <source>
        <dbReference type="ARBA" id="ARBA00022598"/>
    </source>
</evidence>
<dbReference type="InterPro" id="IPR011127">
    <property type="entry name" value="Dala_Dala_lig_N"/>
</dbReference>
<evidence type="ECO:0000256" key="7">
    <source>
        <dbReference type="ARBA" id="ARBA00022960"/>
    </source>
</evidence>
<feature type="binding site" evidence="12">
    <location>
        <position position="277"/>
    </location>
    <ligand>
        <name>Mg(2+)</name>
        <dbReference type="ChEBI" id="CHEBI:18420"/>
        <label>1</label>
    </ligand>
</feature>
<dbReference type="GO" id="GO:0009252">
    <property type="term" value="P:peptidoglycan biosynthetic process"/>
    <property type="evidence" value="ECO:0007669"/>
    <property type="project" value="UniProtKB-UniRule"/>
</dbReference>
<comment type="pathway">
    <text evidence="10">Cell wall biogenesis; peptidoglycan biosynthesis.</text>
</comment>
<dbReference type="InterPro" id="IPR011095">
    <property type="entry name" value="Dala_Dala_lig_C"/>
</dbReference>
<feature type="active site" evidence="11">
    <location>
        <position position="301"/>
    </location>
</feature>
<dbReference type="GO" id="GO:0046872">
    <property type="term" value="F:metal ion binding"/>
    <property type="evidence" value="ECO:0007669"/>
    <property type="project" value="UniProtKB-KW"/>
</dbReference>
<name>A0A1G2U619_9BACT</name>
<dbReference type="InterPro" id="IPR005905">
    <property type="entry name" value="D_ala_D_ala"/>
</dbReference>
<dbReference type="NCBIfam" id="NF002378">
    <property type="entry name" value="PRK01372.1"/>
    <property type="match status" value="1"/>
</dbReference>
<keyword evidence="9 10" id="KW-0961">Cell wall biogenesis/degradation</keyword>
<comment type="similarity">
    <text evidence="2 10">Belongs to the D-alanine--D-alanine ligase family.</text>
</comment>